<gene>
    <name evidence="1" type="ORF">UFOVP190_70</name>
</gene>
<organism evidence="1">
    <name type="scientific">uncultured Caudovirales phage</name>
    <dbReference type="NCBI Taxonomy" id="2100421"/>
    <lineage>
        <taxon>Viruses</taxon>
        <taxon>Duplodnaviria</taxon>
        <taxon>Heunggongvirae</taxon>
        <taxon>Uroviricota</taxon>
        <taxon>Caudoviricetes</taxon>
        <taxon>Peduoviridae</taxon>
        <taxon>Maltschvirus</taxon>
        <taxon>Maltschvirus maltsch</taxon>
    </lineage>
</organism>
<sequence length="64" mass="7478">MELLEQYDKESRALKEEALKMSWFMRGGVSYDDAMALSRQEREIVANIIKKNMETTKDSGLPFF</sequence>
<accession>A0A6J7WGU0</accession>
<proteinExistence type="predicted"/>
<protein>
    <submittedName>
        <fullName evidence="1">Uncharacterized protein</fullName>
    </submittedName>
</protein>
<reference evidence="1" key="1">
    <citation type="submission" date="2020-05" db="EMBL/GenBank/DDBJ databases">
        <authorList>
            <person name="Chiriac C."/>
            <person name="Salcher M."/>
            <person name="Ghai R."/>
            <person name="Kavagutti S V."/>
        </authorList>
    </citation>
    <scope>NUCLEOTIDE SEQUENCE</scope>
</reference>
<dbReference type="EMBL" id="LR798243">
    <property type="protein sequence ID" value="CAB5214359.1"/>
    <property type="molecule type" value="Genomic_DNA"/>
</dbReference>
<name>A0A6J7WGU0_9CAUD</name>
<evidence type="ECO:0000313" key="1">
    <source>
        <dbReference type="EMBL" id="CAB5214359.1"/>
    </source>
</evidence>